<dbReference type="RefSeq" id="WP_092386698.1">
    <property type="nucleotide sequence ID" value="NZ_LT629787.1"/>
</dbReference>
<dbReference type="Proteomes" id="UP000243924">
    <property type="component" value="Chromosome I"/>
</dbReference>
<feature type="transmembrane region" description="Helical" evidence="5">
    <location>
        <begin position="154"/>
        <end position="173"/>
    </location>
</feature>
<dbReference type="AlphaFoldDB" id="A0A1H2G8L9"/>
<dbReference type="InterPro" id="IPR001647">
    <property type="entry name" value="HTH_TetR"/>
</dbReference>
<dbReference type="SUPFAM" id="SSF46689">
    <property type="entry name" value="Homeodomain-like"/>
    <property type="match status" value="1"/>
</dbReference>
<dbReference type="GO" id="GO:0003700">
    <property type="term" value="F:DNA-binding transcription factor activity"/>
    <property type="evidence" value="ECO:0007669"/>
    <property type="project" value="TreeGrafter"/>
</dbReference>
<dbReference type="InterPro" id="IPR009057">
    <property type="entry name" value="Homeodomain-like_sf"/>
</dbReference>
<dbReference type="Gene3D" id="1.10.357.10">
    <property type="entry name" value="Tetracycline Repressor, domain 2"/>
    <property type="match status" value="1"/>
</dbReference>
<evidence type="ECO:0000256" key="5">
    <source>
        <dbReference type="SAM" id="Phobius"/>
    </source>
</evidence>
<keyword evidence="5" id="KW-1133">Transmembrane helix</keyword>
<protein>
    <submittedName>
        <fullName evidence="7">Transcriptional regulator, TetR family</fullName>
    </submittedName>
</protein>
<name>A0A1H2G8L9_9GAMM</name>
<keyword evidence="5" id="KW-0812">Transmembrane</keyword>
<gene>
    <name evidence="7" type="ORF">SAMN05216210_2119</name>
</gene>
<dbReference type="InterPro" id="IPR050109">
    <property type="entry name" value="HTH-type_TetR-like_transc_reg"/>
</dbReference>
<dbReference type="PANTHER" id="PTHR30055:SF234">
    <property type="entry name" value="HTH-TYPE TRANSCRIPTIONAL REGULATOR BETI"/>
    <property type="match status" value="1"/>
</dbReference>
<dbReference type="PRINTS" id="PR00455">
    <property type="entry name" value="HTHTETR"/>
</dbReference>
<dbReference type="Pfam" id="PF00440">
    <property type="entry name" value="TetR_N"/>
    <property type="match status" value="1"/>
</dbReference>
<evidence type="ECO:0000256" key="3">
    <source>
        <dbReference type="ARBA" id="ARBA00023163"/>
    </source>
</evidence>
<keyword evidence="8" id="KW-1185">Reference proteome</keyword>
<dbReference type="PANTHER" id="PTHR30055">
    <property type="entry name" value="HTH-TYPE TRANSCRIPTIONAL REGULATOR RUTR"/>
    <property type="match status" value="1"/>
</dbReference>
<evidence type="ECO:0000259" key="6">
    <source>
        <dbReference type="PROSITE" id="PS50977"/>
    </source>
</evidence>
<accession>A0A1H2G8L9</accession>
<evidence type="ECO:0000256" key="4">
    <source>
        <dbReference type="PROSITE-ProRule" id="PRU00335"/>
    </source>
</evidence>
<feature type="DNA-binding region" description="H-T-H motif" evidence="4">
    <location>
        <begin position="35"/>
        <end position="54"/>
    </location>
</feature>
<dbReference type="PROSITE" id="PS50977">
    <property type="entry name" value="HTH_TETR_2"/>
    <property type="match status" value="1"/>
</dbReference>
<evidence type="ECO:0000313" key="8">
    <source>
        <dbReference type="Proteomes" id="UP000243924"/>
    </source>
</evidence>
<keyword evidence="5" id="KW-0472">Membrane</keyword>
<evidence type="ECO:0000313" key="7">
    <source>
        <dbReference type="EMBL" id="SDU15912.1"/>
    </source>
</evidence>
<evidence type="ECO:0000256" key="2">
    <source>
        <dbReference type="ARBA" id="ARBA00023125"/>
    </source>
</evidence>
<reference evidence="8" key="1">
    <citation type="submission" date="2016-10" db="EMBL/GenBank/DDBJ databases">
        <authorList>
            <person name="Varghese N."/>
            <person name="Submissions S."/>
        </authorList>
    </citation>
    <scope>NUCLEOTIDE SEQUENCE [LARGE SCALE GENOMIC DNA]</scope>
    <source>
        <strain evidence="8">CECT 8338</strain>
    </source>
</reference>
<dbReference type="GO" id="GO:0000976">
    <property type="term" value="F:transcription cis-regulatory region binding"/>
    <property type="evidence" value="ECO:0007669"/>
    <property type="project" value="TreeGrafter"/>
</dbReference>
<dbReference type="OrthoDB" id="5293556at2"/>
<feature type="domain" description="HTH tetR-type" evidence="6">
    <location>
        <begin position="12"/>
        <end position="72"/>
    </location>
</feature>
<keyword evidence="2 4" id="KW-0238">DNA-binding</keyword>
<dbReference type="Pfam" id="PF21351">
    <property type="entry name" value="TetR_C_41"/>
    <property type="match status" value="1"/>
</dbReference>
<keyword evidence="3" id="KW-0804">Transcription</keyword>
<keyword evidence="1" id="KW-0805">Transcription regulation</keyword>
<evidence type="ECO:0000256" key="1">
    <source>
        <dbReference type="ARBA" id="ARBA00023015"/>
    </source>
</evidence>
<proteinExistence type="predicted"/>
<dbReference type="InterPro" id="IPR049484">
    <property type="entry name" value="Rv0078-like_C"/>
</dbReference>
<organism evidence="7 8">
    <name type="scientific">Halopseudomonas salegens</name>
    <dbReference type="NCBI Taxonomy" id="1434072"/>
    <lineage>
        <taxon>Bacteria</taxon>
        <taxon>Pseudomonadati</taxon>
        <taxon>Pseudomonadota</taxon>
        <taxon>Gammaproteobacteria</taxon>
        <taxon>Pseudomonadales</taxon>
        <taxon>Pseudomonadaceae</taxon>
        <taxon>Halopseudomonas</taxon>
    </lineage>
</organism>
<sequence>MEKQSRRQAYAEETREAILETSHRLFSRQLFSGTTLEAIAVQSRVTKGAVYHHFKDKRAVFSACLERQAKQVSEVMAAVPLQDDVWAYAFAQCRAFLDFIVAHGKHTISLQQAISILGWDAWRAIDSHYTLGHIERVVASLQDNGRMKLYSRELVVNMIYGLLVNAAMNLSSLPNVHQANQDLDEMVQDMLNGLRI</sequence>
<dbReference type="EMBL" id="LT629787">
    <property type="protein sequence ID" value="SDU15912.1"/>
    <property type="molecule type" value="Genomic_DNA"/>
</dbReference>
<dbReference type="STRING" id="1434072.SAMN05216210_2119"/>